<dbReference type="Proteomes" id="UP000321491">
    <property type="component" value="Unassembled WGS sequence"/>
</dbReference>
<evidence type="ECO:0008006" key="3">
    <source>
        <dbReference type="Google" id="ProtNLM"/>
    </source>
</evidence>
<protein>
    <recommendedName>
        <fullName evidence="3">DUF2487 domain-containing protein</fullName>
    </recommendedName>
</protein>
<proteinExistence type="predicted"/>
<sequence length="152" mass="18504">MKWRQDDVNKYITAKEYIDTALLSLLPFHILKDDEISKQAYQSDVLQIFADELERELSGRTMQIPPYTYLHHTDKQQEVSRLNTWIKEIETQPFKHTFLITFDMGWKKYERQLEGQLIWLPVIQVDHIHDNELKRWMHENVKQVSELIRSYW</sequence>
<evidence type="ECO:0000313" key="1">
    <source>
        <dbReference type="EMBL" id="GEN31804.1"/>
    </source>
</evidence>
<gene>
    <name evidence="1" type="primary">ypiF</name>
    <name evidence="1" type="ORF">CQU01_20420</name>
</gene>
<comment type="caution">
    <text evidence="1">The sequence shown here is derived from an EMBL/GenBank/DDBJ whole genome shotgun (WGS) entry which is preliminary data.</text>
</comment>
<keyword evidence="2" id="KW-1185">Reference proteome</keyword>
<dbReference type="InterPro" id="IPR019615">
    <property type="entry name" value="DUF2487"/>
</dbReference>
<dbReference type="AlphaFoldDB" id="A0A511UYT6"/>
<evidence type="ECO:0000313" key="2">
    <source>
        <dbReference type="Proteomes" id="UP000321491"/>
    </source>
</evidence>
<dbReference type="EMBL" id="BJXW01000023">
    <property type="protein sequence ID" value="GEN31804.1"/>
    <property type="molecule type" value="Genomic_DNA"/>
</dbReference>
<dbReference type="RefSeq" id="WP_170226693.1">
    <property type="nucleotide sequence ID" value="NZ_BJXW01000023.1"/>
</dbReference>
<reference evidence="1 2" key="1">
    <citation type="submission" date="2019-07" db="EMBL/GenBank/DDBJ databases">
        <title>Whole genome shotgun sequence of Cerasibacillus quisquiliarum NBRC 102429.</title>
        <authorList>
            <person name="Hosoyama A."/>
            <person name="Uohara A."/>
            <person name="Ohji S."/>
            <person name="Ichikawa N."/>
        </authorList>
    </citation>
    <scope>NUCLEOTIDE SEQUENCE [LARGE SCALE GENOMIC DNA]</scope>
    <source>
        <strain evidence="1 2">NBRC 102429</strain>
    </source>
</reference>
<accession>A0A511UYT6</accession>
<organism evidence="1 2">
    <name type="scientific">Cerasibacillus quisquiliarum</name>
    <dbReference type="NCBI Taxonomy" id="227865"/>
    <lineage>
        <taxon>Bacteria</taxon>
        <taxon>Bacillati</taxon>
        <taxon>Bacillota</taxon>
        <taxon>Bacilli</taxon>
        <taxon>Bacillales</taxon>
        <taxon>Bacillaceae</taxon>
        <taxon>Cerasibacillus</taxon>
    </lineage>
</organism>
<name>A0A511UYT6_9BACI</name>
<dbReference type="Pfam" id="PF10673">
    <property type="entry name" value="DUF2487"/>
    <property type="match status" value="1"/>
</dbReference>